<proteinExistence type="predicted"/>
<dbReference type="OrthoDB" id="9953783at2"/>
<dbReference type="AlphaFoldDB" id="A0A2T0LKL5"/>
<evidence type="ECO:0000256" key="1">
    <source>
        <dbReference type="SAM" id="Phobius"/>
    </source>
</evidence>
<protein>
    <submittedName>
        <fullName evidence="2">Uncharacterized protein</fullName>
    </submittedName>
</protein>
<evidence type="ECO:0000313" key="3">
    <source>
        <dbReference type="Proteomes" id="UP000238362"/>
    </source>
</evidence>
<dbReference type="EMBL" id="PVNH01000015">
    <property type="protein sequence ID" value="PRX43393.1"/>
    <property type="molecule type" value="Genomic_DNA"/>
</dbReference>
<keyword evidence="1" id="KW-0812">Transmembrane</keyword>
<dbReference type="Proteomes" id="UP000238362">
    <property type="component" value="Unassembled WGS sequence"/>
</dbReference>
<keyword evidence="1" id="KW-0472">Membrane</keyword>
<keyword evidence="3" id="KW-1185">Reference proteome</keyword>
<accession>A0A2T0LKL5</accession>
<feature type="transmembrane region" description="Helical" evidence="1">
    <location>
        <begin position="24"/>
        <end position="50"/>
    </location>
</feature>
<feature type="transmembrane region" description="Helical" evidence="1">
    <location>
        <begin position="62"/>
        <end position="83"/>
    </location>
</feature>
<organism evidence="2 3">
    <name type="scientific">Prauserella shujinwangii</name>
    <dbReference type="NCBI Taxonomy" id="1453103"/>
    <lineage>
        <taxon>Bacteria</taxon>
        <taxon>Bacillati</taxon>
        <taxon>Actinomycetota</taxon>
        <taxon>Actinomycetes</taxon>
        <taxon>Pseudonocardiales</taxon>
        <taxon>Pseudonocardiaceae</taxon>
        <taxon>Prauserella</taxon>
    </lineage>
</organism>
<reference evidence="2 3" key="1">
    <citation type="submission" date="2018-03" db="EMBL/GenBank/DDBJ databases">
        <title>Genomic Encyclopedia of Type Strains, Phase III (KMG-III): the genomes of soil and plant-associated and newly described type strains.</title>
        <authorList>
            <person name="Whitman W."/>
        </authorList>
    </citation>
    <scope>NUCLEOTIDE SEQUENCE [LARGE SCALE GENOMIC DNA]</scope>
    <source>
        <strain evidence="2 3">CGMCC 4.7125</strain>
    </source>
</reference>
<comment type="caution">
    <text evidence="2">The sequence shown here is derived from an EMBL/GenBank/DDBJ whole genome shotgun (WGS) entry which is preliminary data.</text>
</comment>
<sequence>MGGESRRKALRGYLDRKIRIRLRIFLRTVAGRVDAVGAVILVAYLVFAVFRTRIVGLRVHGPAGGATSVAVLAGVMAGQVLGIRYGLRRLYREVTGT</sequence>
<dbReference type="RefSeq" id="WP_106182396.1">
    <property type="nucleotide sequence ID" value="NZ_PVNH01000015.1"/>
</dbReference>
<name>A0A2T0LKL5_9PSEU</name>
<gene>
    <name evidence="2" type="ORF">B0I33_11511</name>
</gene>
<evidence type="ECO:0000313" key="2">
    <source>
        <dbReference type="EMBL" id="PRX43393.1"/>
    </source>
</evidence>
<keyword evidence="1" id="KW-1133">Transmembrane helix</keyword>